<reference evidence="2" key="1">
    <citation type="journal article" date="2019" name="Int. J. Syst. Evol. Microbiol.">
        <title>The Global Catalogue of Microorganisms (GCM) 10K type strain sequencing project: providing services to taxonomists for standard genome sequencing and annotation.</title>
        <authorList>
            <consortium name="The Broad Institute Genomics Platform"/>
            <consortium name="The Broad Institute Genome Sequencing Center for Infectious Disease"/>
            <person name="Wu L."/>
            <person name="Ma J."/>
        </authorList>
    </citation>
    <scope>NUCLEOTIDE SEQUENCE [LARGE SCALE GENOMIC DNA]</scope>
    <source>
        <strain evidence="2">JCM 16908</strain>
    </source>
</reference>
<protein>
    <submittedName>
        <fullName evidence="1">Uncharacterized protein</fullName>
    </submittedName>
</protein>
<keyword evidence="2" id="KW-1185">Reference proteome</keyword>
<dbReference type="EMBL" id="BAAAZR010000044">
    <property type="protein sequence ID" value="GAA3840701.1"/>
    <property type="molecule type" value="Genomic_DNA"/>
</dbReference>
<gene>
    <name evidence="1" type="ORF">GCM10022226_74000</name>
</gene>
<proteinExistence type="predicted"/>
<evidence type="ECO:0000313" key="1">
    <source>
        <dbReference type="EMBL" id="GAA3840701.1"/>
    </source>
</evidence>
<dbReference type="RefSeq" id="WP_344951724.1">
    <property type="nucleotide sequence ID" value="NZ_BAAAZR010000044.1"/>
</dbReference>
<name>A0ABP7JCU7_9ACTN</name>
<comment type="caution">
    <text evidence="1">The sequence shown here is derived from an EMBL/GenBank/DDBJ whole genome shotgun (WGS) entry which is preliminary data.</text>
</comment>
<sequence length="302" mass="34245">MTPPLPAEFLTKHAAVRTRTVDDHMFAVDQIGHPPATFRLQLFTAPGAQPVAVVTQEEDEGQSLSNAAEQYAAEVWRRHCAESAQPPIWIEHQLLPDKQWEQMLVVVFTTTGPFQLKEPDWKAITELQVAELVGAPVDPGRGEGYRPRPPKPKPQKFYRVRWVAAFPGPKPYRAECMPDLTGWQRLARQLRPRPPARQCCWYHGGDWRRVCSTAIRLVRRAERAGVPYEDIRQAVLDDARTEGMSEWELDALNTLLADPIVLGHTGRWPAFAHASYANGQHRSQAMLEAGVRRTITLDWRSP</sequence>
<dbReference type="Proteomes" id="UP001500888">
    <property type="component" value="Unassembled WGS sequence"/>
</dbReference>
<evidence type="ECO:0000313" key="2">
    <source>
        <dbReference type="Proteomes" id="UP001500888"/>
    </source>
</evidence>
<organism evidence="1 2">
    <name type="scientific">Sphaerisporangium flaviroseum</name>
    <dbReference type="NCBI Taxonomy" id="509199"/>
    <lineage>
        <taxon>Bacteria</taxon>
        <taxon>Bacillati</taxon>
        <taxon>Actinomycetota</taxon>
        <taxon>Actinomycetes</taxon>
        <taxon>Streptosporangiales</taxon>
        <taxon>Streptosporangiaceae</taxon>
        <taxon>Sphaerisporangium</taxon>
    </lineage>
</organism>
<accession>A0ABP7JCU7</accession>